<dbReference type="RefSeq" id="WP_377927232.1">
    <property type="nucleotide sequence ID" value="NZ_JBHUEM010000005.1"/>
</dbReference>
<evidence type="ECO:0000313" key="2">
    <source>
        <dbReference type="Proteomes" id="UP001597214"/>
    </source>
</evidence>
<accession>A0ABW4LMF7</accession>
<name>A0ABW4LMF7_9BACI</name>
<proteinExistence type="predicted"/>
<gene>
    <name evidence="1" type="ORF">ACFSCX_05860</name>
</gene>
<dbReference type="Proteomes" id="UP001597214">
    <property type="component" value="Unassembled WGS sequence"/>
</dbReference>
<protein>
    <submittedName>
        <fullName evidence="1">Uncharacterized protein</fullName>
    </submittedName>
</protein>
<organism evidence="1 2">
    <name type="scientific">Bacillus salitolerans</name>
    <dbReference type="NCBI Taxonomy" id="1437434"/>
    <lineage>
        <taxon>Bacteria</taxon>
        <taxon>Bacillati</taxon>
        <taxon>Bacillota</taxon>
        <taxon>Bacilli</taxon>
        <taxon>Bacillales</taxon>
        <taxon>Bacillaceae</taxon>
        <taxon>Bacillus</taxon>
    </lineage>
</organism>
<sequence>MVEVNKVFTGQTFTELGFTDCTEKAICNAVETKRGSKVVVDRNGELHVFQVIHPEQDLWTYQGPFSEKE</sequence>
<keyword evidence="2" id="KW-1185">Reference proteome</keyword>
<evidence type="ECO:0000313" key="1">
    <source>
        <dbReference type="EMBL" id="MFD1736086.1"/>
    </source>
</evidence>
<reference evidence="2" key="1">
    <citation type="journal article" date="2019" name="Int. J. Syst. Evol. Microbiol.">
        <title>The Global Catalogue of Microorganisms (GCM) 10K type strain sequencing project: providing services to taxonomists for standard genome sequencing and annotation.</title>
        <authorList>
            <consortium name="The Broad Institute Genomics Platform"/>
            <consortium name="The Broad Institute Genome Sequencing Center for Infectious Disease"/>
            <person name="Wu L."/>
            <person name="Ma J."/>
        </authorList>
    </citation>
    <scope>NUCLEOTIDE SEQUENCE [LARGE SCALE GENOMIC DNA]</scope>
    <source>
        <strain evidence="2">CCUG 49339</strain>
    </source>
</reference>
<comment type="caution">
    <text evidence="1">The sequence shown here is derived from an EMBL/GenBank/DDBJ whole genome shotgun (WGS) entry which is preliminary data.</text>
</comment>
<dbReference type="EMBL" id="JBHUEM010000005">
    <property type="protein sequence ID" value="MFD1736086.1"/>
    <property type="molecule type" value="Genomic_DNA"/>
</dbReference>